<dbReference type="EMBL" id="JAKUCV010007771">
    <property type="protein sequence ID" value="KAJ4822050.1"/>
    <property type="molecule type" value="Genomic_DNA"/>
</dbReference>
<keyword evidence="15" id="KW-1185">Reference proteome</keyword>
<comment type="subcellular location">
    <subcellularLocation>
        <location evidence="2">Membrane</location>
        <topology evidence="2">Single-pass membrane protein</topology>
    </subcellularLocation>
</comment>
<keyword evidence="4 12" id="KW-0349">Heme</keyword>
<dbReference type="InterPro" id="IPR002401">
    <property type="entry name" value="Cyt_P450_E_grp-I"/>
</dbReference>
<dbReference type="GO" id="GO:0020037">
    <property type="term" value="F:heme binding"/>
    <property type="evidence" value="ECO:0007669"/>
    <property type="project" value="InterPro"/>
</dbReference>
<keyword evidence="5" id="KW-0812">Transmembrane</keyword>
<dbReference type="FunFam" id="1.10.630.10:FF:000126">
    <property type="entry name" value="Predicted protein"/>
    <property type="match status" value="1"/>
</dbReference>
<evidence type="ECO:0000256" key="2">
    <source>
        <dbReference type="ARBA" id="ARBA00004167"/>
    </source>
</evidence>
<gene>
    <name evidence="14" type="ORF">Tsubulata_039478</name>
</gene>
<dbReference type="PRINTS" id="PR00463">
    <property type="entry name" value="EP450I"/>
</dbReference>
<keyword evidence="8 13" id="KW-0560">Oxidoreductase</keyword>
<evidence type="ECO:0008006" key="16">
    <source>
        <dbReference type="Google" id="ProtNLM"/>
    </source>
</evidence>
<feature type="non-terminal residue" evidence="14">
    <location>
        <position position="258"/>
    </location>
</feature>
<evidence type="ECO:0000256" key="13">
    <source>
        <dbReference type="RuleBase" id="RU000461"/>
    </source>
</evidence>
<dbReference type="Proteomes" id="UP001141552">
    <property type="component" value="Unassembled WGS sequence"/>
</dbReference>
<dbReference type="PROSITE" id="PS00086">
    <property type="entry name" value="CYTOCHROME_P450"/>
    <property type="match status" value="1"/>
</dbReference>
<dbReference type="InterPro" id="IPR036396">
    <property type="entry name" value="Cyt_P450_sf"/>
</dbReference>
<evidence type="ECO:0000256" key="11">
    <source>
        <dbReference type="ARBA" id="ARBA00023136"/>
    </source>
</evidence>
<evidence type="ECO:0000256" key="6">
    <source>
        <dbReference type="ARBA" id="ARBA00022723"/>
    </source>
</evidence>
<feature type="non-terminal residue" evidence="14">
    <location>
        <position position="1"/>
    </location>
</feature>
<reference evidence="14" key="1">
    <citation type="submission" date="2022-02" db="EMBL/GenBank/DDBJ databases">
        <authorList>
            <person name="Henning P.M."/>
            <person name="McCubbin A.G."/>
            <person name="Shore J.S."/>
        </authorList>
    </citation>
    <scope>NUCLEOTIDE SEQUENCE</scope>
    <source>
        <strain evidence="14">F60SS</strain>
        <tissue evidence="14">Leaves</tissue>
    </source>
</reference>
<dbReference type="SUPFAM" id="SSF48264">
    <property type="entry name" value="Cytochrome P450"/>
    <property type="match status" value="1"/>
</dbReference>
<dbReference type="Gene3D" id="1.10.630.10">
    <property type="entry name" value="Cytochrome P450"/>
    <property type="match status" value="1"/>
</dbReference>
<evidence type="ECO:0000256" key="12">
    <source>
        <dbReference type="PIRSR" id="PIRSR602401-1"/>
    </source>
</evidence>
<feature type="binding site" description="axial binding residue" evidence="12">
    <location>
        <position position="206"/>
    </location>
    <ligand>
        <name>heme</name>
        <dbReference type="ChEBI" id="CHEBI:30413"/>
    </ligand>
    <ligandPart>
        <name>Fe</name>
        <dbReference type="ChEBI" id="CHEBI:18248"/>
    </ligandPart>
</feature>
<evidence type="ECO:0000256" key="7">
    <source>
        <dbReference type="ARBA" id="ARBA00022989"/>
    </source>
</evidence>
<evidence type="ECO:0000256" key="5">
    <source>
        <dbReference type="ARBA" id="ARBA00022692"/>
    </source>
</evidence>
<dbReference type="GO" id="GO:0004497">
    <property type="term" value="F:monooxygenase activity"/>
    <property type="evidence" value="ECO:0007669"/>
    <property type="project" value="UniProtKB-KW"/>
</dbReference>
<dbReference type="InterPro" id="IPR001128">
    <property type="entry name" value="Cyt_P450"/>
</dbReference>
<protein>
    <recommendedName>
        <fullName evidence="16">Cytochrome P450</fullName>
    </recommendedName>
</protein>
<dbReference type="InterPro" id="IPR017972">
    <property type="entry name" value="Cyt_P450_CS"/>
</dbReference>
<keyword evidence="7" id="KW-1133">Transmembrane helix</keyword>
<sequence>LWIMRRLSDKFFENIIKERISTPNSSPNGDEADDLVDVLLNLEGQGNDQFRFTKTKIKALLQELIAVGSETSGATMEWAMSELMKNPSTMEKAQSEVRQILGKKSTIEEADLREMKYLKLVIKEVLRLHPPIPLLIGREAGVDLKIGGYDIPAKTKVVVNEWAIASDPRYWDEPDRFSPERFLDSGIDFRGASFEYLPFGAGRRMCVGISHSMAVIERTLANLLWQFDWKLPTGMEPKDLDMTDATGFAARRKNDLHL</sequence>
<evidence type="ECO:0000256" key="4">
    <source>
        <dbReference type="ARBA" id="ARBA00022617"/>
    </source>
</evidence>
<keyword evidence="6 12" id="KW-0479">Metal-binding</keyword>
<name>A0A9Q0F0Y4_9ROSI</name>
<dbReference type="PANTHER" id="PTHR47953:SF19">
    <property type="entry name" value="OS06G0641600 PROTEIN"/>
    <property type="match status" value="1"/>
</dbReference>
<evidence type="ECO:0000313" key="15">
    <source>
        <dbReference type="Proteomes" id="UP001141552"/>
    </source>
</evidence>
<dbReference type="PANTHER" id="PTHR47953">
    <property type="entry name" value="OS08G0105600 PROTEIN"/>
    <property type="match status" value="1"/>
</dbReference>
<dbReference type="GO" id="GO:0016020">
    <property type="term" value="C:membrane"/>
    <property type="evidence" value="ECO:0007669"/>
    <property type="project" value="UniProtKB-SubCell"/>
</dbReference>
<keyword evidence="9 12" id="KW-0408">Iron</keyword>
<evidence type="ECO:0000256" key="3">
    <source>
        <dbReference type="ARBA" id="ARBA00010617"/>
    </source>
</evidence>
<comment type="cofactor">
    <cofactor evidence="1 12">
        <name>heme</name>
        <dbReference type="ChEBI" id="CHEBI:30413"/>
    </cofactor>
</comment>
<accession>A0A9Q0F0Y4</accession>
<evidence type="ECO:0000256" key="9">
    <source>
        <dbReference type="ARBA" id="ARBA00023004"/>
    </source>
</evidence>
<keyword evidence="11" id="KW-0472">Membrane</keyword>
<dbReference type="Pfam" id="PF00067">
    <property type="entry name" value="p450"/>
    <property type="match status" value="1"/>
</dbReference>
<evidence type="ECO:0000256" key="10">
    <source>
        <dbReference type="ARBA" id="ARBA00023033"/>
    </source>
</evidence>
<evidence type="ECO:0000256" key="1">
    <source>
        <dbReference type="ARBA" id="ARBA00001971"/>
    </source>
</evidence>
<dbReference type="GO" id="GO:0005506">
    <property type="term" value="F:iron ion binding"/>
    <property type="evidence" value="ECO:0007669"/>
    <property type="project" value="InterPro"/>
</dbReference>
<comment type="similarity">
    <text evidence="3 13">Belongs to the cytochrome P450 family.</text>
</comment>
<evidence type="ECO:0000313" key="14">
    <source>
        <dbReference type="EMBL" id="KAJ4822050.1"/>
    </source>
</evidence>
<comment type="caution">
    <text evidence="14">The sequence shown here is derived from an EMBL/GenBank/DDBJ whole genome shotgun (WGS) entry which is preliminary data.</text>
</comment>
<evidence type="ECO:0000256" key="8">
    <source>
        <dbReference type="ARBA" id="ARBA00023002"/>
    </source>
</evidence>
<dbReference type="InterPro" id="IPR052306">
    <property type="entry name" value="CYP450_71D"/>
</dbReference>
<dbReference type="OrthoDB" id="2789670at2759"/>
<dbReference type="GO" id="GO:0016705">
    <property type="term" value="F:oxidoreductase activity, acting on paired donors, with incorporation or reduction of molecular oxygen"/>
    <property type="evidence" value="ECO:0007669"/>
    <property type="project" value="InterPro"/>
</dbReference>
<reference evidence="14" key="2">
    <citation type="journal article" date="2023" name="Plants (Basel)">
        <title>Annotation of the Turnera subulata (Passifloraceae) Draft Genome Reveals the S-Locus Evolved after the Divergence of Turneroideae from Passifloroideae in a Stepwise Manner.</title>
        <authorList>
            <person name="Henning P.M."/>
            <person name="Roalson E.H."/>
            <person name="Mir W."/>
            <person name="McCubbin A.G."/>
            <person name="Shore J.S."/>
        </authorList>
    </citation>
    <scope>NUCLEOTIDE SEQUENCE</scope>
    <source>
        <strain evidence="14">F60SS</strain>
    </source>
</reference>
<organism evidence="14 15">
    <name type="scientific">Turnera subulata</name>
    <dbReference type="NCBI Taxonomy" id="218843"/>
    <lineage>
        <taxon>Eukaryota</taxon>
        <taxon>Viridiplantae</taxon>
        <taxon>Streptophyta</taxon>
        <taxon>Embryophyta</taxon>
        <taxon>Tracheophyta</taxon>
        <taxon>Spermatophyta</taxon>
        <taxon>Magnoliopsida</taxon>
        <taxon>eudicotyledons</taxon>
        <taxon>Gunneridae</taxon>
        <taxon>Pentapetalae</taxon>
        <taxon>rosids</taxon>
        <taxon>fabids</taxon>
        <taxon>Malpighiales</taxon>
        <taxon>Passifloraceae</taxon>
        <taxon>Turnera</taxon>
    </lineage>
</organism>
<dbReference type="PRINTS" id="PR00385">
    <property type="entry name" value="P450"/>
</dbReference>
<proteinExistence type="inferred from homology"/>
<dbReference type="AlphaFoldDB" id="A0A9Q0F0Y4"/>
<keyword evidence="10 13" id="KW-0503">Monooxygenase</keyword>